<dbReference type="InterPro" id="IPR044492">
    <property type="entry name" value="P_typ_ATPase_HD_dom"/>
</dbReference>
<keyword evidence="7" id="KW-1278">Translocase</keyword>
<dbReference type="Gene3D" id="2.70.150.10">
    <property type="entry name" value="Calcium-transporting ATPase, cytoplasmic transduction domain A"/>
    <property type="match status" value="1"/>
</dbReference>
<dbReference type="NCBIfam" id="TIGR01511">
    <property type="entry name" value="ATPase-IB1_Cu"/>
    <property type="match status" value="1"/>
</dbReference>
<dbReference type="InterPro" id="IPR028096">
    <property type="entry name" value="EfeO_Cupredoxin"/>
</dbReference>
<dbReference type="SUPFAM" id="SSF56784">
    <property type="entry name" value="HAD-like"/>
    <property type="match status" value="1"/>
</dbReference>
<dbReference type="InterPro" id="IPR006121">
    <property type="entry name" value="HMA_dom"/>
</dbReference>
<reference evidence="14" key="1">
    <citation type="submission" date="2023-07" db="EMBL/GenBank/DDBJ databases">
        <title>30 novel species of actinomycetes from the DSMZ collection.</title>
        <authorList>
            <person name="Nouioui I."/>
        </authorList>
    </citation>
    <scope>NUCLEOTIDE SEQUENCE [LARGE SCALE GENOMIC DNA]</scope>
    <source>
        <strain evidence="14">DSM 46792</strain>
    </source>
</reference>
<dbReference type="CDD" id="cd02094">
    <property type="entry name" value="P-type_ATPase_Cu-like"/>
    <property type="match status" value="1"/>
</dbReference>
<dbReference type="SFLD" id="SFLDG00002">
    <property type="entry name" value="C1.7:_P-type_atpase_like"/>
    <property type="match status" value="1"/>
</dbReference>
<evidence type="ECO:0000256" key="2">
    <source>
        <dbReference type="ARBA" id="ARBA00006024"/>
    </source>
</evidence>
<feature type="region of interest" description="Disordered" evidence="11">
    <location>
        <begin position="935"/>
        <end position="957"/>
    </location>
</feature>
<keyword evidence="6 10" id="KW-0067">ATP-binding</keyword>
<dbReference type="InterPro" id="IPR008972">
    <property type="entry name" value="Cupredoxin"/>
</dbReference>
<keyword evidence="5 10" id="KW-0547">Nucleotide-binding</keyword>
<dbReference type="SUPFAM" id="SSF81665">
    <property type="entry name" value="Calcium ATPase, transmembrane domain M"/>
    <property type="match status" value="1"/>
</dbReference>
<accession>A0ABU2K5X5</accession>
<dbReference type="Pfam" id="PF13473">
    <property type="entry name" value="Cupredoxin_1"/>
    <property type="match status" value="1"/>
</dbReference>
<dbReference type="InterPro" id="IPR023298">
    <property type="entry name" value="ATPase_P-typ_TM_dom_sf"/>
</dbReference>
<dbReference type="Gene3D" id="3.40.1110.10">
    <property type="entry name" value="Calcium-transporting ATPase, cytoplasmic domain N"/>
    <property type="match status" value="1"/>
</dbReference>
<keyword evidence="10" id="KW-1003">Cell membrane</keyword>
<dbReference type="SFLD" id="SFLDF00027">
    <property type="entry name" value="p-type_atpase"/>
    <property type="match status" value="1"/>
</dbReference>
<dbReference type="InterPro" id="IPR008250">
    <property type="entry name" value="ATPase_P-typ_transduc_dom_A_sf"/>
</dbReference>
<keyword evidence="14" id="KW-1185">Reference proteome</keyword>
<dbReference type="InterPro" id="IPR027256">
    <property type="entry name" value="P-typ_ATPase_IB"/>
</dbReference>
<feature type="transmembrane region" description="Helical" evidence="10">
    <location>
        <begin position="313"/>
        <end position="329"/>
    </location>
</feature>
<evidence type="ECO:0000256" key="11">
    <source>
        <dbReference type="SAM" id="MobiDB-lite"/>
    </source>
</evidence>
<keyword evidence="8 10" id="KW-1133">Transmembrane helix</keyword>
<evidence type="ECO:0000256" key="4">
    <source>
        <dbReference type="ARBA" id="ARBA00022723"/>
    </source>
</evidence>
<evidence type="ECO:0000313" key="13">
    <source>
        <dbReference type="EMBL" id="MDT0275593.1"/>
    </source>
</evidence>
<dbReference type="SUPFAM" id="SSF55008">
    <property type="entry name" value="HMA, heavy metal-associated domain"/>
    <property type="match status" value="1"/>
</dbReference>
<evidence type="ECO:0000256" key="3">
    <source>
        <dbReference type="ARBA" id="ARBA00022692"/>
    </source>
</evidence>
<dbReference type="NCBIfam" id="TIGR01494">
    <property type="entry name" value="ATPase_P-type"/>
    <property type="match status" value="1"/>
</dbReference>
<dbReference type="RefSeq" id="WP_311344406.1">
    <property type="nucleotide sequence ID" value="NZ_JAVREI010000002.1"/>
</dbReference>
<feature type="transmembrane region" description="Helical" evidence="10">
    <location>
        <begin position="6"/>
        <end position="25"/>
    </location>
</feature>
<evidence type="ECO:0000256" key="1">
    <source>
        <dbReference type="ARBA" id="ARBA00004651"/>
    </source>
</evidence>
<feature type="transmembrane region" description="Helical" evidence="10">
    <location>
        <begin position="872"/>
        <end position="891"/>
    </location>
</feature>
<dbReference type="PROSITE" id="PS50846">
    <property type="entry name" value="HMA_2"/>
    <property type="match status" value="1"/>
</dbReference>
<evidence type="ECO:0000256" key="8">
    <source>
        <dbReference type="ARBA" id="ARBA00022989"/>
    </source>
</evidence>
<protein>
    <submittedName>
        <fullName evidence="13">Heavy metal translocating P-type ATPase</fullName>
    </submittedName>
</protein>
<dbReference type="NCBIfam" id="TIGR01525">
    <property type="entry name" value="ATPase-IB_hvy"/>
    <property type="match status" value="1"/>
</dbReference>
<dbReference type="InterPro" id="IPR036163">
    <property type="entry name" value="HMA_dom_sf"/>
</dbReference>
<dbReference type="Pfam" id="PF00702">
    <property type="entry name" value="Hydrolase"/>
    <property type="match status" value="1"/>
</dbReference>
<keyword evidence="4 10" id="KW-0479">Metal-binding</keyword>
<dbReference type="Gene3D" id="3.30.70.100">
    <property type="match status" value="1"/>
</dbReference>
<dbReference type="InterPro" id="IPR023214">
    <property type="entry name" value="HAD_sf"/>
</dbReference>
<feature type="transmembrane region" description="Helical" evidence="10">
    <location>
        <begin position="281"/>
        <end position="301"/>
    </location>
</feature>
<evidence type="ECO:0000259" key="12">
    <source>
        <dbReference type="PROSITE" id="PS50846"/>
    </source>
</evidence>
<dbReference type="InterPro" id="IPR059000">
    <property type="entry name" value="ATPase_P-type_domA"/>
</dbReference>
<feature type="region of interest" description="Disordered" evidence="11">
    <location>
        <begin position="127"/>
        <end position="151"/>
    </location>
</feature>
<dbReference type="PRINTS" id="PR00943">
    <property type="entry name" value="CUATPASE"/>
</dbReference>
<evidence type="ECO:0000256" key="7">
    <source>
        <dbReference type="ARBA" id="ARBA00022967"/>
    </source>
</evidence>
<keyword evidence="9 10" id="KW-0472">Membrane</keyword>
<sequence length="957" mass="99960">MTTTELLVVAGGVALMGALAWYFFAPRKATHAEVQDGRQVVDVTVKGGYSPSLIRVQAGTPVQLRFHRQENSDCTARVVFPDLRKSASLAAFGTTTLDLAIDQPGEYGWACGMNMLHGTLIAEEGGDGDGLRDKADRAETPLASPEQGGDEVVEAARGVTQQNRETARAVGVGPRVDDVATCERAEFLLPGALRSLPTDVARAEAQLRAVGGVDSAQVNFGAERAVIMYDPTLVDVQGLTEAVAAATGFPARLRAEPGAASTENAEAEAHREEVRDLTRRVAVGAVLSLPVVYATMVGHFIGGQYVPDLLENPYIQLLLTLPVFFWVGWPIHTTGWRALLNRSAEMNSLITLGTIAAFGYSLVVTAVPGVLPEDVREVYYEVVSVIITLILLGRLVEARARAGTGDAIRALVELTPATARVLRDGQEVEVAADEVQVGDDVRVRPGEKIPVDGQIVDGGSTIDESMVTGESVPVSKAAGDEVIGATVNQTGAFTMRATRVGSETALAQIIKLVQEAQSSKAPIQRLVDAVASYFVPAVVFIAIATFVLWFVFGPALTLAVIATVSVLIIACPCALGLATPLSIMVATGKGAHAGVLIKSAEALETAHKVHTVVLDKTGTITRGAPSLTDVITDAGQDEGELLGLVASAEADSEHPLASAIVAGARERGLDLVRPTAFDSVTGKGIRATVHGHEVLIGNARLLRDAGMGTGELEEHSHRLADDGKTPMFVAVAGRPAGLIAVADTIKPDSVAAIRALQDLGLEVAMITGDNERTAHAVARQVGIDRVLAEVLPEQKAAEVRSLQDEGKLVAMVGDGINDSPALAQSDVGIAIGTGTDVAIEAADVTLMSGELRGLVTAIALSKATMRNIRQNLFLAFGYNTAAIPIAAGLLYPVTGALLSPMIAAAAMALSSISVVVNAARLNRFTPPRVVATVHEERGTTTAPSTGAALAPPQAKQR</sequence>
<dbReference type="SUPFAM" id="SSF81653">
    <property type="entry name" value="Calcium ATPase, transduction domain A"/>
    <property type="match status" value="1"/>
</dbReference>
<dbReference type="PROSITE" id="PS00154">
    <property type="entry name" value="ATPASE_E1_E2"/>
    <property type="match status" value="1"/>
</dbReference>
<keyword evidence="3 10" id="KW-0812">Transmembrane</keyword>
<dbReference type="Proteomes" id="UP001183222">
    <property type="component" value="Unassembled WGS sequence"/>
</dbReference>
<dbReference type="SFLD" id="SFLDS00003">
    <property type="entry name" value="Haloacid_Dehalogenase"/>
    <property type="match status" value="1"/>
</dbReference>
<feature type="domain" description="HMA" evidence="12">
    <location>
        <begin position="183"/>
        <end position="251"/>
    </location>
</feature>
<comment type="caution">
    <text evidence="13">The sequence shown here is derived from an EMBL/GenBank/DDBJ whole genome shotgun (WGS) entry which is preliminary data.</text>
</comment>
<dbReference type="PANTHER" id="PTHR43520:SF8">
    <property type="entry name" value="P-TYPE CU(+) TRANSPORTER"/>
    <property type="match status" value="1"/>
</dbReference>
<dbReference type="PANTHER" id="PTHR43520">
    <property type="entry name" value="ATP7, ISOFORM B"/>
    <property type="match status" value="1"/>
</dbReference>
<dbReference type="InterPro" id="IPR018303">
    <property type="entry name" value="ATPase_P-typ_P_site"/>
</dbReference>
<comment type="subcellular location">
    <subcellularLocation>
        <location evidence="1">Cell membrane</location>
        <topology evidence="1">Multi-pass membrane protein</topology>
    </subcellularLocation>
</comment>
<name>A0ABU2K5X5_9ACTN</name>
<dbReference type="CDD" id="cd00371">
    <property type="entry name" value="HMA"/>
    <property type="match status" value="1"/>
</dbReference>
<evidence type="ECO:0000256" key="9">
    <source>
        <dbReference type="ARBA" id="ARBA00023136"/>
    </source>
</evidence>
<proteinExistence type="inferred from homology"/>
<evidence type="ECO:0000256" key="5">
    <source>
        <dbReference type="ARBA" id="ARBA00022741"/>
    </source>
</evidence>
<gene>
    <name evidence="13" type="ORF">RM425_06715</name>
</gene>
<dbReference type="SUPFAM" id="SSF49503">
    <property type="entry name" value="Cupredoxins"/>
    <property type="match status" value="1"/>
</dbReference>
<dbReference type="InterPro" id="IPR036412">
    <property type="entry name" value="HAD-like_sf"/>
</dbReference>
<feature type="transmembrane region" description="Helical" evidence="10">
    <location>
        <begin position="558"/>
        <end position="579"/>
    </location>
</feature>
<dbReference type="Pfam" id="PF00122">
    <property type="entry name" value="E1-E2_ATPase"/>
    <property type="match status" value="1"/>
</dbReference>
<feature type="transmembrane region" description="Helical" evidence="10">
    <location>
        <begin position="349"/>
        <end position="372"/>
    </location>
</feature>
<dbReference type="InterPro" id="IPR023299">
    <property type="entry name" value="ATPase_P-typ_cyto_dom_N"/>
</dbReference>
<comment type="similarity">
    <text evidence="2 10">Belongs to the cation transport ATPase (P-type) (TC 3.A.3) family. Type IB subfamily.</text>
</comment>
<feature type="transmembrane region" description="Helical" evidence="10">
    <location>
        <begin position="378"/>
        <end position="396"/>
    </location>
</feature>
<dbReference type="PRINTS" id="PR00119">
    <property type="entry name" value="CATATPASE"/>
</dbReference>
<evidence type="ECO:0000256" key="10">
    <source>
        <dbReference type="RuleBase" id="RU362081"/>
    </source>
</evidence>
<evidence type="ECO:0000256" key="6">
    <source>
        <dbReference type="ARBA" id="ARBA00022840"/>
    </source>
</evidence>
<dbReference type="Gene3D" id="3.40.50.1000">
    <property type="entry name" value="HAD superfamily/HAD-like"/>
    <property type="match status" value="1"/>
</dbReference>
<dbReference type="EMBL" id="JAVREI010000002">
    <property type="protein sequence ID" value="MDT0275593.1"/>
    <property type="molecule type" value="Genomic_DNA"/>
</dbReference>
<evidence type="ECO:0000313" key="14">
    <source>
        <dbReference type="Proteomes" id="UP001183222"/>
    </source>
</evidence>
<dbReference type="Gene3D" id="2.60.40.420">
    <property type="entry name" value="Cupredoxins - blue copper proteins"/>
    <property type="match status" value="1"/>
</dbReference>
<feature type="transmembrane region" description="Helical" evidence="10">
    <location>
        <begin position="897"/>
        <end position="919"/>
    </location>
</feature>
<feature type="compositionally biased region" description="Basic and acidic residues" evidence="11">
    <location>
        <begin position="129"/>
        <end position="139"/>
    </location>
</feature>
<dbReference type="InterPro" id="IPR001757">
    <property type="entry name" value="P_typ_ATPase"/>
</dbReference>
<organism evidence="13 14">
    <name type="scientific">Blastococcus goldschmidtiae</name>
    <dbReference type="NCBI Taxonomy" id="3075546"/>
    <lineage>
        <taxon>Bacteria</taxon>
        <taxon>Bacillati</taxon>
        <taxon>Actinomycetota</taxon>
        <taxon>Actinomycetes</taxon>
        <taxon>Geodermatophilales</taxon>
        <taxon>Geodermatophilaceae</taxon>
        <taxon>Blastococcus</taxon>
    </lineage>
</organism>
<feature type="transmembrane region" description="Helical" evidence="10">
    <location>
        <begin position="530"/>
        <end position="552"/>
    </location>
</feature>